<evidence type="ECO:0000313" key="4">
    <source>
        <dbReference type="Proteomes" id="UP000199664"/>
    </source>
</evidence>
<keyword evidence="3" id="KW-0808">Transferase</keyword>
<proteinExistence type="predicted"/>
<dbReference type="EMBL" id="FOAN01000007">
    <property type="protein sequence ID" value="SEM07884.1"/>
    <property type="molecule type" value="Genomic_DNA"/>
</dbReference>
<dbReference type="OrthoDB" id="9790710at2"/>
<dbReference type="InterPro" id="IPR050194">
    <property type="entry name" value="Glycosyltransferase_grp1"/>
</dbReference>
<gene>
    <name evidence="3" type="ORF">SAMN04515666_10775</name>
</gene>
<protein>
    <submittedName>
        <fullName evidence="3">Glycosyltransferase involved in cell wall bisynthesis</fullName>
    </submittedName>
</protein>
<feature type="domain" description="Glycosyl transferase family 1" evidence="1">
    <location>
        <begin position="207"/>
        <end position="341"/>
    </location>
</feature>
<reference evidence="4" key="1">
    <citation type="submission" date="2016-10" db="EMBL/GenBank/DDBJ databases">
        <authorList>
            <person name="Varghese N."/>
            <person name="Submissions S."/>
        </authorList>
    </citation>
    <scope>NUCLEOTIDE SEQUENCE [LARGE SCALE GENOMIC DNA]</scope>
    <source>
        <strain evidence="4">LMG 26383,CCUG 61248,R- 45681</strain>
    </source>
</reference>
<dbReference type="RefSeq" id="WP_091838631.1">
    <property type="nucleotide sequence ID" value="NZ_FOAN01000007.1"/>
</dbReference>
<dbReference type="InterPro" id="IPR028098">
    <property type="entry name" value="Glyco_trans_4-like_N"/>
</dbReference>
<evidence type="ECO:0000313" key="3">
    <source>
        <dbReference type="EMBL" id="SEM07884.1"/>
    </source>
</evidence>
<dbReference type="AlphaFoldDB" id="A0A1H7VFQ0"/>
<dbReference type="PANTHER" id="PTHR45947">
    <property type="entry name" value="SULFOQUINOVOSYL TRANSFERASE SQD2"/>
    <property type="match status" value="1"/>
</dbReference>
<dbReference type="Pfam" id="PF00534">
    <property type="entry name" value="Glycos_transf_1"/>
    <property type="match status" value="1"/>
</dbReference>
<dbReference type="CDD" id="cd03801">
    <property type="entry name" value="GT4_PimA-like"/>
    <property type="match status" value="1"/>
</dbReference>
<dbReference type="PANTHER" id="PTHR45947:SF3">
    <property type="entry name" value="SULFOQUINOVOSYL TRANSFERASE SQD2"/>
    <property type="match status" value="1"/>
</dbReference>
<organism evidence="3 4">
    <name type="scientific">Bosea lupini</name>
    <dbReference type="NCBI Taxonomy" id="1036779"/>
    <lineage>
        <taxon>Bacteria</taxon>
        <taxon>Pseudomonadati</taxon>
        <taxon>Pseudomonadota</taxon>
        <taxon>Alphaproteobacteria</taxon>
        <taxon>Hyphomicrobiales</taxon>
        <taxon>Boseaceae</taxon>
        <taxon>Bosea</taxon>
    </lineage>
</organism>
<name>A0A1H7VFQ0_9HYPH</name>
<dbReference type="SUPFAM" id="SSF53756">
    <property type="entry name" value="UDP-Glycosyltransferase/glycogen phosphorylase"/>
    <property type="match status" value="1"/>
</dbReference>
<dbReference type="Gene3D" id="3.40.50.2000">
    <property type="entry name" value="Glycogen Phosphorylase B"/>
    <property type="match status" value="2"/>
</dbReference>
<accession>A0A1H7VFQ0</accession>
<feature type="domain" description="Glycosyltransferase subfamily 4-like N-terminal" evidence="2">
    <location>
        <begin position="30"/>
        <end position="188"/>
    </location>
</feature>
<sequence length="404" mass="43787">MYTLIPPLGARPSERSVIFVGLRGVPEIQGGVETHVAAISARLAERGWRVEVLGRAPYLRSRRPYSWKGVTVTPVWAPRSRSFEALAHTALGLIVAARRNPDLVHIHAIGPALLTPLARLLGLHVVVTHHGFDYERQKWGRLAKAVLRAGEAMGMLFSHANIGVSKGIVDSVRHRFGVGATFIPNGVENPFPQQDMSCLDRLTVAPRRYVLSVGRIVEEKRHLDLIQAFERLGDPSLKLVIAGTADHAGRYQHAVEAAAAATPGVVMAGFQRGEALSQLYRHAGLFVLPSSHEGMPMVLLEALSYGAPCLASDIDANLALALGQDSYFPLGDVDALARAMRVKLAAPNPAEGAQRAARVLDSFGWGAIVDRTTEVYESALLGWRVGKARHGRAAFRSRVEFGGR</sequence>
<evidence type="ECO:0000259" key="2">
    <source>
        <dbReference type="Pfam" id="PF13439"/>
    </source>
</evidence>
<dbReference type="Pfam" id="PF13439">
    <property type="entry name" value="Glyco_transf_4"/>
    <property type="match status" value="1"/>
</dbReference>
<dbReference type="Proteomes" id="UP000199664">
    <property type="component" value="Unassembled WGS sequence"/>
</dbReference>
<dbReference type="InterPro" id="IPR001296">
    <property type="entry name" value="Glyco_trans_1"/>
</dbReference>
<evidence type="ECO:0000259" key="1">
    <source>
        <dbReference type="Pfam" id="PF00534"/>
    </source>
</evidence>
<dbReference type="STRING" id="1036779.SAMN04515666_10775"/>
<dbReference type="GO" id="GO:0016757">
    <property type="term" value="F:glycosyltransferase activity"/>
    <property type="evidence" value="ECO:0007669"/>
    <property type="project" value="InterPro"/>
</dbReference>
<keyword evidence="4" id="KW-1185">Reference proteome</keyword>